<dbReference type="AlphaFoldDB" id="A0A1H3YWH7"/>
<evidence type="ECO:0000313" key="2">
    <source>
        <dbReference type="EMBL" id="SEA15780.1"/>
    </source>
</evidence>
<proteinExistence type="predicted"/>
<accession>A0A1H3YWH7</accession>
<gene>
    <name evidence="2" type="ORF">SAMN02910418_01017</name>
</gene>
<evidence type="ECO:0000256" key="1">
    <source>
        <dbReference type="SAM" id="Phobius"/>
    </source>
</evidence>
<feature type="transmembrane region" description="Helical" evidence="1">
    <location>
        <begin position="20"/>
        <end position="39"/>
    </location>
</feature>
<keyword evidence="1" id="KW-1133">Transmembrane helix</keyword>
<dbReference type="RefSeq" id="WP_176780700.1">
    <property type="nucleotide sequence ID" value="NZ_FNQV01000005.1"/>
</dbReference>
<feature type="transmembrane region" description="Helical" evidence="1">
    <location>
        <begin position="45"/>
        <end position="67"/>
    </location>
</feature>
<evidence type="ECO:0008006" key="4">
    <source>
        <dbReference type="Google" id="ProtNLM"/>
    </source>
</evidence>
<keyword evidence="1" id="KW-0472">Membrane</keyword>
<dbReference type="Proteomes" id="UP000199288">
    <property type="component" value="Unassembled WGS sequence"/>
</dbReference>
<organism evidence="2 3">
    <name type="scientific">Bowdeniella nasicola</name>
    <dbReference type="NCBI Taxonomy" id="208480"/>
    <lineage>
        <taxon>Bacteria</taxon>
        <taxon>Bacillati</taxon>
        <taxon>Actinomycetota</taxon>
        <taxon>Actinomycetes</taxon>
        <taxon>Actinomycetales</taxon>
        <taxon>Actinomycetaceae</taxon>
        <taxon>Bowdeniella</taxon>
    </lineage>
</organism>
<sequence>MSTIPTSNDKTPPGEAAERIISTQPAIAAGLLLILSMVLNAPRAPMAAVIASALVAVAVIPTGIYALRKLRGAPRTGVFRFFLIATMVLGGFFAVSTLIQLLAFSTTSAYLECVSTALTDAGRIACEKDMTSSLLRQLFGG</sequence>
<reference evidence="3" key="1">
    <citation type="submission" date="2016-10" db="EMBL/GenBank/DDBJ databases">
        <authorList>
            <person name="Varghese N."/>
            <person name="Submissions S."/>
        </authorList>
    </citation>
    <scope>NUCLEOTIDE SEQUENCE [LARGE SCALE GENOMIC DNA]</scope>
    <source>
        <strain evidence="3">KPR-1</strain>
    </source>
</reference>
<protein>
    <recommendedName>
        <fullName evidence="4">DUF4190 domain-containing protein</fullName>
    </recommendedName>
</protein>
<keyword evidence="3" id="KW-1185">Reference proteome</keyword>
<name>A0A1H3YWH7_9ACTO</name>
<dbReference type="EMBL" id="FNQV01000005">
    <property type="protein sequence ID" value="SEA15780.1"/>
    <property type="molecule type" value="Genomic_DNA"/>
</dbReference>
<evidence type="ECO:0000313" key="3">
    <source>
        <dbReference type="Proteomes" id="UP000199288"/>
    </source>
</evidence>
<feature type="transmembrane region" description="Helical" evidence="1">
    <location>
        <begin position="79"/>
        <end position="103"/>
    </location>
</feature>
<keyword evidence="1" id="KW-0812">Transmembrane</keyword>